<name>A0ABV9KTT6_9BACT</name>
<evidence type="ECO:0000313" key="1">
    <source>
        <dbReference type="EMBL" id="MFC4673615.1"/>
    </source>
</evidence>
<organism evidence="1 2">
    <name type="scientific">Dysgonomonas termitidis</name>
    <dbReference type="NCBI Taxonomy" id="1516126"/>
    <lineage>
        <taxon>Bacteria</taxon>
        <taxon>Pseudomonadati</taxon>
        <taxon>Bacteroidota</taxon>
        <taxon>Bacteroidia</taxon>
        <taxon>Bacteroidales</taxon>
        <taxon>Dysgonomonadaceae</taxon>
        <taxon>Dysgonomonas</taxon>
    </lineage>
</organism>
<proteinExistence type="predicted"/>
<reference evidence="2" key="1">
    <citation type="journal article" date="2019" name="Int. J. Syst. Evol. Microbiol.">
        <title>The Global Catalogue of Microorganisms (GCM) 10K type strain sequencing project: providing services to taxonomists for standard genome sequencing and annotation.</title>
        <authorList>
            <consortium name="The Broad Institute Genomics Platform"/>
            <consortium name="The Broad Institute Genome Sequencing Center for Infectious Disease"/>
            <person name="Wu L."/>
            <person name="Ma J."/>
        </authorList>
    </citation>
    <scope>NUCLEOTIDE SEQUENCE [LARGE SCALE GENOMIC DNA]</scope>
    <source>
        <strain evidence="2">CCUG 66188</strain>
    </source>
</reference>
<dbReference type="EMBL" id="JBHSGN010000059">
    <property type="protein sequence ID" value="MFC4673615.1"/>
    <property type="molecule type" value="Genomic_DNA"/>
</dbReference>
<accession>A0ABV9KTT6</accession>
<gene>
    <name evidence="1" type="ORF">ACFO6W_07910</name>
</gene>
<keyword evidence="2" id="KW-1185">Reference proteome</keyword>
<comment type="caution">
    <text evidence="1">The sequence shown here is derived from an EMBL/GenBank/DDBJ whole genome shotgun (WGS) entry which is preliminary data.</text>
</comment>
<evidence type="ECO:0000313" key="2">
    <source>
        <dbReference type="Proteomes" id="UP001596023"/>
    </source>
</evidence>
<dbReference type="Proteomes" id="UP001596023">
    <property type="component" value="Unassembled WGS sequence"/>
</dbReference>
<protein>
    <submittedName>
        <fullName evidence="1">Uncharacterized protein</fullName>
    </submittedName>
</protein>
<dbReference type="RefSeq" id="WP_379995067.1">
    <property type="nucleotide sequence ID" value="NZ_JBHSGN010000059.1"/>
</dbReference>
<sequence length="75" mass="8701">MRVSKSTLDKYDFDAFPFITSRIIIAKTETQTTGDVRRIVQEEYQKTFEAGEASRGEWKKATETIPSEHPSYIRL</sequence>